<dbReference type="PRINTS" id="PR00207">
    <property type="entry name" value="FLAGELLIN"/>
</dbReference>
<dbReference type="Gene3D" id="6.10.280.190">
    <property type="match status" value="1"/>
</dbReference>
<dbReference type="PANTHER" id="PTHR42792">
    <property type="entry name" value="FLAGELLIN"/>
    <property type="match status" value="1"/>
</dbReference>
<dbReference type="Gene3D" id="2.170.280.10">
    <property type="entry name" value="f41 fragment of flagellin, middle domain"/>
    <property type="match status" value="1"/>
</dbReference>
<dbReference type="Gene3D" id="1.20.1330.10">
    <property type="entry name" value="f41 fragment of flagellin, N-terminal domain"/>
    <property type="match status" value="1"/>
</dbReference>
<dbReference type="InterPro" id="IPR042187">
    <property type="entry name" value="Flagellin_C_sub2"/>
</dbReference>
<feature type="domain" description="Flagellin N-terminal" evidence="6">
    <location>
        <begin position="5"/>
        <end position="142"/>
    </location>
</feature>
<feature type="domain" description="Flagellin C-terminal" evidence="7">
    <location>
        <begin position="394"/>
        <end position="478"/>
    </location>
</feature>
<keyword evidence="5" id="KW-0175">Coiled coil</keyword>
<name>A0ABS1X530_9GAMM</name>
<dbReference type="SUPFAM" id="SSF64518">
    <property type="entry name" value="Phase 1 flagellin"/>
    <property type="match status" value="1"/>
</dbReference>
<gene>
    <name evidence="8" type="ORF">JM946_26575</name>
</gene>
<comment type="subcellular location">
    <subcellularLocation>
        <location evidence="4">Secreted</location>
    </subcellularLocation>
    <subcellularLocation>
        <location evidence="4">Bacterial flagellum</location>
    </subcellularLocation>
</comment>
<dbReference type="Gene3D" id="6.10.10.10">
    <property type="entry name" value="Flagellar export chaperone, C-terminal domain"/>
    <property type="match status" value="1"/>
</dbReference>
<comment type="caution">
    <text evidence="8">The sequence shown here is derived from an EMBL/GenBank/DDBJ whole genome shotgun (WGS) entry which is preliminary data.</text>
</comment>
<dbReference type="PANTHER" id="PTHR42792:SF2">
    <property type="entry name" value="FLAGELLIN"/>
    <property type="match status" value="1"/>
</dbReference>
<feature type="coiled-coil region" evidence="5">
    <location>
        <begin position="75"/>
        <end position="129"/>
    </location>
</feature>
<dbReference type="Pfam" id="PF00669">
    <property type="entry name" value="Flagellin_N"/>
    <property type="match status" value="1"/>
</dbReference>
<evidence type="ECO:0000256" key="5">
    <source>
        <dbReference type="SAM" id="Coils"/>
    </source>
</evidence>
<evidence type="ECO:0000313" key="9">
    <source>
        <dbReference type="Proteomes" id="UP000661077"/>
    </source>
</evidence>
<dbReference type="InterPro" id="IPR046358">
    <property type="entry name" value="Flagellin_C"/>
</dbReference>
<comment type="function">
    <text evidence="4">Flagellin is the subunit protein which polymerizes to form the filaments of bacterial flagella.</text>
</comment>
<dbReference type="InterPro" id="IPR001029">
    <property type="entry name" value="Flagellin_N"/>
</dbReference>
<keyword evidence="8" id="KW-0966">Cell projection</keyword>
<keyword evidence="2 4" id="KW-0964">Secreted</keyword>
<evidence type="ECO:0000256" key="1">
    <source>
        <dbReference type="ARBA" id="ARBA00005709"/>
    </source>
</evidence>
<protein>
    <recommendedName>
        <fullName evidence="4">Flagellin</fullName>
    </recommendedName>
</protein>
<evidence type="ECO:0000313" key="8">
    <source>
        <dbReference type="EMBL" id="MBM0108312.1"/>
    </source>
</evidence>
<keyword evidence="8" id="KW-0282">Flagellum</keyword>
<comment type="similarity">
    <text evidence="1 4">Belongs to the bacterial flagellin family.</text>
</comment>
<keyword evidence="8" id="KW-0969">Cilium</keyword>
<dbReference type="EMBL" id="JAEVLS010000008">
    <property type="protein sequence ID" value="MBM0108312.1"/>
    <property type="molecule type" value="Genomic_DNA"/>
</dbReference>
<evidence type="ECO:0000256" key="3">
    <source>
        <dbReference type="ARBA" id="ARBA00023143"/>
    </source>
</evidence>
<dbReference type="Gene3D" id="2.30.220.10">
    <property type="entry name" value="f41 fragment of flagellin, C-terminal domain"/>
    <property type="match status" value="1"/>
</dbReference>
<sequence>MALVINTNVMSLNAQRNLSTSANQLATSLQRLSSGLRINSAKDDAAGLAISDRLTSQINGLTVAARNANDGISLAQTAEGDLAQIGNNLQRMRELAVQSANASNSASDRAALNAEVAQLAEEIDRVAQASAFNGVKLLDGSFQAQTFQVGANATASDQITVSSIANARSSALGAFNGFSAQNQSVTYNAAGGTFSVDTGAGAVAIAGGATLATDAKVLVNAINSQGINGLTATADATVATGNLTGAGTVTASGNSTLTINGIQITIAGSASSASNIANALTAINAQSAATGVTAVDTGAGLELTAADGRNISVANFAAGGATGANLASYGLGGLTNHTATFDVNYVAPNGVTSITFGGTMVTGLGTGANTIAQTGTAISAIDVTTADNARNALASIDAALSQISSARASLGATQNRFQSVVSSLQTTAENLTASRSRIQDADFASETAAMTKAQILQQAGTAMVAQANSAPQNVLSLLRG</sequence>
<dbReference type="RefSeq" id="WP_203170474.1">
    <property type="nucleotide sequence ID" value="NZ_JAEVLS010000008.1"/>
</dbReference>
<dbReference type="Proteomes" id="UP000661077">
    <property type="component" value="Unassembled WGS sequence"/>
</dbReference>
<accession>A0ABS1X530</accession>
<evidence type="ECO:0000259" key="7">
    <source>
        <dbReference type="Pfam" id="PF00700"/>
    </source>
</evidence>
<reference evidence="8 9" key="1">
    <citation type="journal article" date="2021" name="Int. J. Syst. Evol. Microbiol.">
        <title>Steroidobacter gossypii sp. nov., isolated from soil of cotton cropping field.</title>
        <authorList>
            <person name="Huang R."/>
            <person name="Yang S."/>
            <person name="Zhen C."/>
            <person name="Liu W."/>
        </authorList>
    </citation>
    <scope>NUCLEOTIDE SEQUENCE [LARGE SCALE GENOMIC DNA]</scope>
    <source>
        <strain evidence="8 9">S1-65</strain>
    </source>
</reference>
<organism evidence="8 9">
    <name type="scientific">Steroidobacter gossypii</name>
    <dbReference type="NCBI Taxonomy" id="2805490"/>
    <lineage>
        <taxon>Bacteria</taxon>
        <taxon>Pseudomonadati</taxon>
        <taxon>Pseudomonadota</taxon>
        <taxon>Gammaproteobacteria</taxon>
        <taxon>Steroidobacterales</taxon>
        <taxon>Steroidobacteraceae</taxon>
        <taxon>Steroidobacter</taxon>
    </lineage>
</organism>
<evidence type="ECO:0000256" key="4">
    <source>
        <dbReference type="RuleBase" id="RU362073"/>
    </source>
</evidence>
<dbReference type="InterPro" id="IPR001492">
    <property type="entry name" value="Flagellin"/>
</dbReference>
<evidence type="ECO:0000256" key="2">
    <source>
        <dbReference type="ARBA" id="ARBA00022525"/>
    </source>
</evidence>
<keyword evidence="3 4" id="KW-0975">Bacterial flagellum</keyword>
<proteinExistence type="inferred from homology"/>
<keyword evidence="9" id="KW-1185">Reference proteome</keyword>
<evidence type="ECO:0000259" key="6">
    <source>
        <dbReference type="Pfam" id="PF00669"/>
    </source>
</evidence>
<dbReference type="Pfam" id="PF00700">
    <property type="entry name" value="Flagellin_C"/>
    <property type="match status" value="1"/>
</dbReference>